<sequence length="487" mass="55655">MSKDNESLPRPSTLLSKYFPFEPTTGQATFFSKMNKFLLMEPEQKPTFVLRGYAGTGKTSVISALVKALPKLSMRSLLLAPTGRAAKVMSNYSGRAAYTIHKIIYKPKAEDGSLGGGFILQKNYYKDTVFIIDESSMLADDGGMSGNLLGDLISFVFHGQNNRLILVGDTAQLPPVGSDFSPALEADYLLRHFRLEADFIELTEVMRQRLESGILYNATNLRHQLQLEKQEIQISTSQFKDMFKMTGERLEDGLRYAYDKFSTENTTIITRSNKAAVQYNLYIRRTIHFFDDEISSGDLLMIVKNNYTYMAESEKVNFLANGDMAEVMKIRSFEEFYGLRFATLELRLLDYPEEPHFEAKVILDTLYSPSPSLTREQYRSLYQQVSEDYADVASKVERKELIRKDPFLNALQIKFAYALTCHKAQGGQWKAVFVDQGYLPENQVDKDFTRWLYTAMTRATEELYLVNFAPVFFVKPKEIEGSDLESF</sequence>
<dbReference type="InterPro" id="IPR027417">
    <property type="entry name" value="P-loop_NTPase"/>
</dbReference>
<dbReference type="EMBL" id="FXUA01000001">
    <property type="protein sequence ID" value="SMP06149.1"/>
    <property type="molecule type" value="Genomic_DNA"/>
</dbReference>
<evidence type="ECO:0000259" key="3">
    <source>
        <dbReference type="Pfam" id="PF13538"/>
    </source>
</evidence>
<evidence type="ECO:0000256" key="2">
    <source>
        <dbReference type="ARBA" id="ARBA00022840"/>
    </source>
</evidence>
<dbReference type="CDD" id="cd18809">
    <property type="entry name" value="SF1_C_RecD"/>
    <property type="match status" value="1"/>
</dbReference>
<dbReference type="InterPro" id="IPR027785">
    <property type="entry name" value="UvrD-like_helicase_C"/>
</dbReference>
<dbReference type="RefSeq" id="WP_283411364.1">
    <property type="nucleotide sequence ID" value="NZ_FXUA01000001.1"/>
</dbReference>
<gene>
    <name evidence="4" type="ORF">SAMN06265367_101429</name>
</gene>
<evidence type="ECO:0000313" key="4">
    <source>
        <dbReference type="EMBL" id="SMP06149.1"/>
    </source>
</evidence>
<accession>A0ABY1NCU9</accession>
<organism evidence="4 5">
    <name type="scientific">Algoriphagus winogradskyi</name>
    <dbReference type="NCBI Taxonomy" id="237017"/>
    <lineage>
        <taxon>Bacteria</taxon>
        <taxon>Pseudomonadati</taxon>
        <taxon>Bacteroidota</taxon>
        <taxon>Cytophagia</taxon>
        <taxon>Cytophagales</taxon>
        <taxon>Cyclobacteriaceae</taxon>
        <taxon>Algoriphagus</taxon>
    </lineage>
</organism>
<dbReference type="Proteomes" id="UP001157915">
    <property type="component" value="Unassembled WGS sequence"/>
</dbReference>
<name>A0ABY1NCU9_9BACT</name>
<evidence type="ECO:0000256" key="1">
    <source>
        <dbReference type="ARBA" id="ARBA00022741"/>
    </source>
</evidence>
<proteinExistence type="predicted"/>
<dbReference type="InterPro" id="IPR050534">
    <property type="entry name" value="Coronavir_polyprotein_1ab"/>
</dbReference>
<dbReference type="PANTHER" id="PTHR43788">
    <property type="entry name" value="DNA2/NAM7 HELICASE FAMILY MEMBER"/>
    <property type="match status" value="1"/>
</dbReference>
<comment type="caution">
    <text evidence="4">The sequence shown here is derived from an EMBL/GenBank/DDBJ whole genome shotgun (WGS) entry which is preliminary data.</text>
</comment>
<protein>
    <submittedName>
        <fullName evidence="4">Exodeoxyribonuclease-5</fullName>
    </submittedName>
</protein>
<dbReference type="SUPFAM" id="SSF52540">
    <property type="entry name" value="P-loop containing nucleoside triphosphate hydrolases"/>
    <property type="match status" value="2"/>
</dbReference>
<reference evidence="4 5" key="1">
    <citation type="submission" date="2017-05" db="EMBL/GenBank/DDBJ databases">
        <authorList>
            <person name="Varghese N."/>
            <person name="Submissions S."/>
        </authorList>
    </citation>
    <scope>NUCLEOTIDE SEQUENCE [LARGE SCALE GENOMIC DNA]</scope>
    <source>
        <strain evidence="4 5">DSM 15360</strain>
    </source>
</reference>
<dbReference type="PANTHER" id="PTHR43788:SF6">
    <property type="entry name" value="DNA HELICASE B"/>
    <property type="match status" value="1"/>
</dbReference>
<keyword evidence="5" id="KW-1185">Reference proteome</keyword>
<keyword evidence="2" id="KW-0067">ATP-binding</keyword>
<feature type="domain" description="UvrD-like helicase C-terminal" evidence="3">
    <location>
        <begin position="415"/>
        <end position="466"/>
    </location>
</feature>
<keyword evidence="1" id="KW-0547">Nucleotide-binding</keyword>
<dbReference type="CDD" id="cd17933">
    <property type="entry name" value="DEXSc_RecD-like"/>
    <property type="match status" value="1"/>
</dbReference>
<dbReference type="Pfam" id="PF13538">
    <property type="entry name" value="UvrD_C_2"/>
    <property type="match status" value="1"/>
</dbReference>
<evidence type="ECO:0000313" key="5">
    <source>
        <dbReference type="Proteomes" id="UP001157915"/>
    </source>
</evidence>
<dbReference type="Gene3D" id="3.40.50.300">
    <property type="entry name" value="P-loop containing nucleotide triphosphate hydrolases"/>
    <property type="match status" value="2"/>
</dbReference>
<dbReference type="Pfam" id="PF13604">
    <property type="entry name" value="AAA_30"/>
    <property type="match status" value="1"/>
</dbReference>